<evidence type="ECO:0000313" key="2">
    <source>
        <dbReference type="Proteomes" id="UP000196440"/>
    </source>
</evidence>
<proteinExistence type="predicted"/>
<gene>
    <name evidence="1" type="ORF">CBW57_02200</name>
</gene>
<dbReference type="EMBL" id="NHOI01000003">
    <property type="protein sequence ID" value="OVZ89399.1"/>
    <property type="molecule type" value="Genomic_DNA"/>
</dbReference>
<dbReference type="Proteomes" id="UP000196440">
    <property type="component" value="Unassembled WGS sequence"/>
</dbReference>
<organism evidence="1 2">
    <name type="scientific">Yersinia intermedia</name>
    <dbReference type="NCBI Taxonomy" id="631"/>
    <lineage>
        <taxon>Bacteria</taxon>
        <taxon>Pseudomonadati</taxon>
        <taxon>Pseudomonadota</taxon>
        <taxon>Gammaproteobacteria</taxon>
        <taxon>Enterobacterales</taxon>
        <taxon>Yersiniaceae</taxon>
        <taxon>Yersinia</taxon>
    </lineage>
</organism>
<dbReference type="RefSeq" id="WP_087815260.1">
    <property type="nucleotide sequence ID" value="NZ_CBCPKE010000022.1"/>
</dbReference>
<evidence type="ECO:0000313" key="1">
    <source>
        <dbReference type="EMBL" id="OVZ89399.1"/>
    </source>
</evidence>
<dbReference type="AlphaFoldDB" id="A0A209A9I4"/>
<protein>
    <recommendedName>
        <fullName evidence="3">Bacteriophage protein GP48</fullName>
    </recommendedName>
</protein>
<evidence type="ECO:0008006" key="3">
    <source>
        <dbReference type="Google" id="ProtNLM"/>
    </source>
</evidence>
<name>A0A209A9I4_YERIN</name>
<dbReference type="InterPro" id="IPR018755">
    <property type="entry name" value="Phage_Mu_Gp48"/>
</dbReference>
<accession>A0A209A9I4</accession>
<sequence>MELTDQYAYMLAALLPRGPAWDKDDPLLLGLAPSLAAVHQRGDDLMREVDPRRTTELINRYEVICGLPDSCAPPGVQTLQQRQQRLDAKINVVGGINAAFYLAQLSALGYPDATITTFQEETFTCNSQCIDSLYGAEWRYYWQVNMPASTTITSMTCLSDCTSSLRFWGDTIVECVIQKLCPSHTYVIFRYPSE</sequence>
<comment type="caution">
    <text evidence="1">The sequence shown here is derived from an EMBL/GenBank/DDBJ whole genome shotgun (WGS) entry which is preliminary data.</text>
</comment>
<reference evidence="1 2" key="1">
    <citation type="submission" date="2017-05" db="EMBL/GenBank/DDBJ databases">
        <title>Whole genome sequencing of Yersinia kristensenii.</title>
        <authorList>
            <person name="Campioni F."/>
        </authorList>
    </citation>
    <scope>NUCLEOTIDE SEQUENCE [LARGE SCALE GENOMIC DNA]</scope>
    <source>
        <strain evidence="1 2">CFSAN060536</strain>
    </source>
</reference>
<dbReference type="Pfam" id="PF10076">
    <property type="entry name" value="Phage_Mu_Gp48"/>
    <property type="match status" value="1"/>
</dbReference>